<reference evidence="2 3" key="1">
    <citation type="submission" date="2023-06" db="EMBL/GenBank/DDBJ databases">
        <title>Genomic Analysis of Acinetobacter Strains Recovered from South Australian Aquatic Samples provides Insights into the Circulation of Antibiotic Resistance determinants in the Environment.</title>
        <authorList>
            <person name="Tobin L."/>
            <person name="Jarocki V.M."/>
            <person name="Kenyon J."/>
            <person name="Drigo B."/>
            <person name="Donner E."/>
            <person name="Djordjevic S.P."/>
            <person name="Hamidian M."/>
        </authorList>
    </citation>
    <scope>NUCLEOTIDE SEQUENCE [LARGE SCALE GENOMIC DNA]</scope>
    <source>
        <strain evidence="2 3">SAAc652</strain>
    </source>
</reference>
<dbReference type="Pfam" id="PF07963">
    <property type="entry name" value="N_methyl"/>
    <property type="match status" value="1"/>
</dbReference>
<gene>
    <name evidence="2" type="primary">pilV</name>
    <name evidence="2" type="ORF">QR674_10135</name>
</gene>
<dbReference type="NCBIfam" id="TIGR02523">
    <property type="entry name" value="type_IV_pilV"/>
    <property type="match status" value="1"/>
</dbReference>
<accession>A0ABU3WG01</accession>
<evidence type="ECO:0000313" key="3">
    <source>
        <dbReference type="Proteomes" id="UP001278188"/>
    </source>
</evidence>
<keyword evidence="3" id="KW-1185">Reference proteome</keyword>
<feature type="domain" description="Type IV pilin Tt1218-like" evidence="1">
    <location>
        <begin position="31"/>
        <end position="105"/>
    </location>
</feature>
<evidence type="ECO:0000259" key="1">
    <source>
        <dbReference type="Pfam" id="PF22150"/>
    </source>
</evidence>
<dbReference type="InterPro" id="IPR054402">
    <property type="entry name" value="Tt1218-like_dom"/>
</dbReference>
<sequence length="187" mass="20341">MNRMKMQKGVGMVEVLVALLVLALGVLGYVALQLRAVDASAEALSKSQAMLIMRGLAEDIRSNPQAFAEYPVRVREYSNYSADTAEPSTCMNTACTAVNMATFDAYQAAKNAHQYGMKITMENCPGVTPAMALRRQCLFIFWGKTEPKRTTVTAEDGTETTTIDASECMQGNGTYVDGASCLMMEAY</sequence>
<evidence type="ECO:0000313" key="2">
    <source>
        <dbReference type="EMBL" id="MDV2469344.1"/>
    </source>
</evidence>
<name>A0ABU3WG01_9GAMM</name>
<proteinExistence type="predicted"/>
<dbReference type="EMBL" id="JASVDY010000003">
    <property type="protein sequence ID" value="MDV2469344.1"/>
    <property type="molecule type" value="Genomic_DNA"/>
</dbReference>
<protein>
    <submittedName>
        <fullName evidence="2">Type IV pilus modification protein PilV</fullName>
    </submittedName>
</protein>
<dbReference type="InterPro" id="IPR012902">
    <property type="entry name" value="N_methyl_site"/>
</dbReference>
<dbReference type="RefSeq" id="WP_317084005.1">
    <property type="nucleotide sequence ID" value="NZ_JASVDY010000003.1"/>
</dbReference>
<dbReference type="Proteomes" id="UP001278188">
    <property type="component" value="Unassembled WGS sequence"/>
</dbReference>
<organism evidence="2 3">
    <name type="scientific">Acinetobacter chinensis</name>
    <dbReference type="NCBI Taxonomy" id="2004650"/>
    <lineage>
        <taxon>Bacteria</taxon>
        <taxon>Pseudomonadati</taxon>
        <taxon>Pseudomonadota</taxon>
        <taxon>Gammaproteobacteria</taxon>
        <taxon>Moraxellales</taxon>
        <taxon>Moraxellaceae</taxon>
        <taxon>Acinetobacter</taxon>
    </lineage>
</organism>
<dbReference type="Pfam" id="PF22150">
    <property type="entry name" value="Tt1218-like"/>
    <property type="match status" value="1"/>
</dbReference>
<comment type="caution">
    <text evidence="2">The sequence shown here is derived from an EMBL/GenBank/DDBJ whole genome shotgun (WGS) entry which is preliminary data.</text>
</comment>
<dbReference type="InterPro" id="IPR013362">
    <property type="entry name" value="Pilus_4_PilV"/>
</dbReference>